<feature type="domain" description="Helix-turn-helix" evidence="1">
    <location>
        <begin position="19"/>
        <end position="67"/>
    </location>
</feature>
<dbReference type="SUPFAM" id="SSF46955">
    <property type="entry name" value="Putative DNA-binding domain"/>
    <property type="match status" value="1"/>
</dbReference>
<sequence length="79" mass="9202">MVTEPSIFEELSYIHDESLLSVPMIAEMIGVSPETVRRWIRSKKLPIHAPTGRYKVRCVDLTLFLKRMYHNNTKKAKSL</sequence>
<protein>
    <submittedName>
        <fullName evidence="2">Excisionase family DNA binding protein</fullName>
    </submittedName>
</protein>
<accession>A0ABS2N8N7</accession>
<reference evidence="2 3" key="1">
    <citation type="submission" date="2021-01" db="EMBL/GenBank/DDBJ databases">
        <title>Genomic Encyclopedia of Type Strains, Phase IV (KMG-IV): sequencing the most valuable type-strain genomes for metagenomic binning, comparative biology and taxonomic classification.</title>
        <authorList>
            <person name="Goeker M."/>
        </authorList>
    </citation>
    <scope>NUCLEOTIDE SEQUENCE [LARGE SCALE GENOMIC DNA]</scope>
    <source>
        <strain evidence="2 3">DSM 24834</strain>
    </source>
</reference>
<dbReference type="Proteomes" id="UP001646157">
    <property type="component" value="Unassembled WGS sequence"/>
</dbReference>
<dbReference type="InterPro" id="IPR009061">
    <property type="entry name" value="DNA-bd_dom_put_sf"/>
</dbReference>
<dbReference type="RefSeq" id="WP_205168147.1">
    <property type="nucleotide sequence ID" value="NZ_JAFBDZ010000001.1"/>
</dbReference>
<proteinExistence type="predicted"/>
<dbReference type="InterPro" id="IPR041657">
    <property type="entry name" value="HTH_17"/>
</dbReference>
<name>A0ABS2N8N7_9BACI</name>
<comment type="caution">
    <text evidence="2">The sequence shown here is derived from an EMBL/GenBank/DDBJ whole genome shotgun (WGS) entry which is preliminary data.</text>
</comment>
<evidence type="ECO:0000313" key="2">
    <source>
        <dbReference type="EMBL" id="MBM7583931.1"/>
    </source>
</evidence>
<organism evidence="2 3">
    <name type="scientific">Rossellomorea pakistanensis</name>
    <dbReference type="NCBI Taxonomy" id="992288"/>
    <lineage>
        <taxon>Bacteria</taxon>
        <taxon>Bacillati</taxon>
        <taxon>Bacillota</taxon>
        <taxon>Bacilli</taxon>
        <taxon>Bacillales</taxon>
        <taxon>Bacillaceae</taxon>
        <taxon>Rossellomorea</taxon>
    </lineage>
</organism>
<evidence type="ECO:0000259" key="1">
    <source>
        <dbReference type="Pfam" id="PF12728"/>
    </source>
</evidence>
<keyword evidence="3" id="KW-1185">Reference proteome</keyword>
<gene>
    <name evidence="2" type="ORF">JOC86_000468</name>
</gene>
<evidence type="ECO:0000313" key="3">
    <source>
        <dbReference type="Proteomes" id="UP001646157"/>
    </source>
</evidence>
<dbReference type="Gene3D" id="1.10.1660.10">
    <property type="match status" value="1"/>
</dbReference>
<dbReference type="Pfam" id="PF12728">
    <property type="entry name" value="HTH_17"/>
    <property type="match status" value="1"/>
</dbReference>
<dbReference type="EMBL" id="JAFBDZ010000001">
    <property type="protein sequence ID" value="MBM7583931.1"/>
    <property type="molecule type" value="Genomic_DNA"/>
</dbReference>